<dbReference type="InterPro" id="IPR002686">
    <property type="entry name" value="Transposase_17"/>
</dbReference>
<dbReference type="SUPFAM" id="SSF143422">
    <property type="entry name" value="Transposase IS200-like"/>
    <property type="match status" value="1"/>
</dbReference>
<dbReference type="PANTHER" id="PTHR34322">
    <property type="entry name" value="TRANSPOSASE, Y1_TNP DOMAIN-CONTAINING"/>
    <property type="match status" value="1"/>
</dbReference>
<dbReference type="AlphaFoldDB" id="A0A9X3MXM0"/>
<sequence length="188" mass="21665">MPRKPRAEYESGLYHVTARGNRREAIFVHDTDWRRYLALVGRVTIWNRWRCLTYCLMSNHVHLLIETRTPNLGFGMQRLQGTYAQSFNSHHDQVGHLFQGRYWATRIESDAQLWVTAAYIASNPVEAGLVRVAAAWPWSSHAAILDETGPPWLDRNRLLEYFADTGGDPLKRYADFTEAYANLKGLSL</sequence>
<evidence type="ECO:0000313" key="2">
    <source>
        <dbReference type="EMBL" id="MDA0164599.1"/>
    </source>
</evidence>
<feature type="domain" description="Transposase IS200-like" evidence="1">
    <location>
        <begin position="9"/>
        <end position="123"/>
    </location>
</feature>
<evidence type="ECO:0000259" key="1">
    <source>
        <dbReference type="SMART" id="SM01321"/>
    </source>
</evidence>
<dbReference type="Pfam" id="PF01797">
    <property type="entry name" value="Y1_Tnp"/>
    <property type="match status" value="1"/>
</dbReference>
<comment type="caution">
    <text evidence="2">The sequence shown here is derived from an EMBL/GenBank/DDBJ whole genome shotgun (WGS) entry which is preliminary data.</text>
</comment>
<dbReference type="Proteomes" id="UP001149140">
    <property type="component" value="Unassembled WGS sequence"/>
</dbReference>
<dbReference type="GO" id="GO:0004803">
    <property type="term" value="F:transposase activity"/>
    <property type="evidence" value="ECO:0007669"/>
    <property type="project" value="InterPro"/>
</dbReference>
<dbReference type="EMBL" id="JAPDOD010000035">
    <property type="protein sequence ID" value="MDA0164599.1"/>
    <property type="molecule type" value="Genomic_DNA"/>
</dbReference>
<dbReference type="GO" id="GO:0003677">
    <property type="term" value="F:DNA binding"/>
    <property type="evidence" value="ECO:0007669"/>
    <property type="project" value="InterPro"/>
</dbReference>
<reference evidence="2" key="1">
    <citation type="submission" date="2022-10" db="EMBL/GenBank/DDBJ databases">
        <title>The WGS of Solirubrobacter ginsenosidimutans DSM 21036.</title>
        <authorList>
            <person name="Jiang Z."/>
        </authorList>
    </citation>
    <scope>NUCLEOTIDE SEQUENCE</scope>
    <source>
        <strain evidence="2">DSM 21036</strain>
    </source>
</reference>
<proteinExistence type="predicted"/>
<organism evidence="2 3">
    <name type="scientific">Solirubrobacter ginsenosidimutans</name>
    <dbReference type="NCBI Taxonomy" id="490573"/>
    <lineage>
        <taxon>Bacteria</taxon>
        <taxon>Bacillati</taxon>
        <taxon>Actinomycetota</taxon>
        <taxon>Thermoleophilia</taxon>
        <taxon>Solirubrobacterales</taxon>
        <taxon>Solirubrobacteraceae</taxon>
        <taxon>Solirubrobacter</taxon>
    </lineage>
</organism>
<keyword evidence="3" id="KW-1185">Reference proteome</keyword>
<dbReference type="RefSeq" id="WP_270043853.1">
    <property type="nucleotide sequence ID" value="NZ_JAPDOD010000035.1"/>
</dbReference>
<dbReference type="Gene3D" id="3.30.70.1290">
    <property type="entry name" value="Transposase IS200-like"/>
    <property type="match status" value="1"/>
</dbReference>
<gene>
    <name evidence="2" type="ORF">OM076_30295</name>
</gene>
<dbReference type="SMART" id="SM01321">
    <property type="entry name" value="Y1_Tnp"/>
    <property type="match status" value="1"/>
</dbReference>
<dbReference type="PANTHER" id="PTHR34322:SF2">
    <property type="entry name" value="TRANSPOSASE IS200-LIKE DOMAIN-CONTAINING PROTEIN"/>
    <property type="match status" value="1"/>
</dbReference>
<accession>A0A9X3MXM0</accession>
<name>A0A9X3MXM0_9ACTN</name>
<dbReference type="InterPro" id="IPR036515">
    <property type="entry name" value="Transposase_17_sf"/>
</dbReference>
<protein>
    <submittedName>
        <fullName evidence="2">Transposase</fullName>
    </submittedName>
</protein>
<evidence type="ECO:0000313" key="3">
    <source>
        <dbReference type="Proteomes" id="UP001149140"/>
    </source>
</evidence>
<dbReference type="GO" id="GO:0006313">
    <property type="term" value="P:DNA transposition"/>
    <property type="evidence" value="ECO:0007669"/>
    <property type="project" value="InterPro"/>
</dbReference>